<organism evidence="2 3">
    <name type="scientific">Brassica cretica</name>
    <name type="common">Mustard</name>
    <dbReference type="NCBI Taxonomy" id="69181"/>
    <lineage>
        <taxon>Eukaryota</taxon>
        <taxon>Viridiplantae</taxon>
        <taxon>Streptophyta</taxon>
        <taxon>Embryophyta</taxon>
        <taxon>Tracheophyta</taxon>
        <taxon>Spermatophyta</taxon>
        <taxon>Magnoliopsida</taxon>
        <taxon>eudicotyledons</taxon>
        <taxon>Gunneridae</taxon>
        <taxon>Pentapetalae</taxon>
        <taxon>rosids</taxon>
        <taxon>malvids</taxon>
        <taxon>Brassicales</taxon>
        <taxon>Brassicaceae</taxon>
        <taxon>Brassiceae</taxon>
        <taxon>Brassica</taxon>
    </lineage>
</organism>
<keyword evidence="1" id="KW-0732">Signal</keyword>
<evidence type="ECO:0000313" key="2">
    <source>
        <dbReference type="EMBL" id="KAF3506273.1"/>
    </source>
</evidence>
<sequence length="61" mass="6642">MAPLVSLGWLCLRHSMAFTAPFMAGSSFNFYRSSLISIAVDVCSNLELPVPVCSGVFRWSA</sequence>
<accession>A0A8S9NZK3</accession>
<proteinExistence type="predicted"/>
<reference evidence="2" key="1">
    <citation type="submission" date="2019-12" db="EMBL/GenBank/DDBJ databases">
        <title>Genome sequencing and annotation of Brassica cretica.</title>
        <authorList>
            <person name="Studholme D.J."/>
            <person name="Sarris P."/>
        </authorList>
    </citation>
    <scope>NUCLEOTIDE SEQUENCE</scope>
    <source>
        <strain evidence="2">PFS-109/04</strain>
        <tissue evidence="2">Leaf</tissue>
    </source>
</reference>
<dbReference type="AlphaFoldDB" id="A0A8S9NZK3"/>
<evidence type="ECO:0008006" key="4">
    <source>
        <dbReference type="Google" id="ProtNLM"/>
    </source>
</evidence>
<protein>
    <recommendedName>
        <fullName evidence="4">Secreted protein</fullName>
    </recommendedName>
</protein>
<gene>
    <name evidence="2" type="ORF">F2Q69_00002044</name>
</gene>
<feature type="chain" id="PRO_5035735210" description="Secreted protein" evidence="1">
    <location>
        <begin position="20"/>
        <end position="61"/>
    </location>
</feature>
<name>A0A8S9NZK3_BRACR</name>
<evidence type="ECO:0000313" key="3">
    <source>
        <dbReference type="Proteomes" id="UP000712600"/>
    </source>
</evidence>
<dbReference type="EMBL" id="QGKX02001521">
    <property type="protein sequence ID" value="KAF3506273.1"/>
    <property type="molecule type" value="Genomic_DNA"/>
</dbReference>
<evidence type="ECO:0000256" key="1">
    <source>
        <dbReference type="SAM" id="SignalP"/>
    </source>
</evidence>
<dbReference type="Proteomes" id="UP000712600">
    <property type="component" value="Unassembled WGS sequence"/>
</dbReference>
<feature type="signal peptide" evidence="1">
    <location>
        <begin position="1"/>
        <end position="19"/>
    </location>
</feature>
<comment type="caution">
    <text evidence="2">The sequence shown here is derived from an EMBL/GenBank/DDBJ whole genome shotgun (WGS) entry which is preliminary data.</text>
</comment>